<feature type="compositionally biased region" description="Polar residues" evidence="1">
    <location>
        <begin position="113"/>
        <end position="151"/>
    </location>
</feature>
<dbReference type="EMBL" id="LWDD02001040">
    <property type="protein sequence ID" value="KAE8253242.1"/>
    <property type="molecule type" value="Genomic_DNA"/>
</dbReference>
<gene>
    <name evidence="3" type="ORF">A4X03_0g5949</name>
    <name evidence="2" type="ORF">JKIAZH3_G5060</name>
</gene>
<proteinExistence type="predicted"/>
<evidence type="ECO:0000256" key="1">
    <source>
        <dbReference type="SAM" id="MobiDB-lite"/>
    </source>
</evidence>
<evidence type="ECO:0000313" key="5">
    <source>
        <dbReference type="Proteomes" id="UP000836402"/>
    </source>
</evidence>
<feature type="compositionally biased region" description="Polar residues" evidence="1">
    <location>
        <begin position="434"/>
        <end position="449"/>
    </location>
</feature>
<feature type="region of interest" description="Disordered" evidence="1">
    <location>
        <begin position="1"/>
        <end position="32"/>
    </location>
</feature>
<keyword evidence="5" id="KW-1185">Reference proteome</keyword>
<feature type="region of interest" description="Disordered" evidence="1">
    <location>
        <begin position="630"/>
        <end position="655"/>
    </location>
</feature>
<feature type="compositionally biased region" description="Polar residues" evidence="1">
    <location>
        <begin position="484"/>
        <end position="494"/>
    </location>
</feature>
<feature type="compositionally biased region" description="Low complexity" evidence="1">
    <location>
        <begin position="10"/>
        <end position="19"/>
    </location>
</feature>
<organism evidence="3 4">
    <name type="scientific">Tilletia caries</name>
    <name type="common">wheat bunt fungus</name>
    <dbReference type="NCBI Taxonomy" id="13290"/>
    <lineage>
        <taxon>Eukaryota</taxon>
        <taxon>Fungi</taxon>
        <taxon>Dikarya</taxon>
        <taxon>Basidiomycota</taxon>
        <taxon>Ustilaginomycotina</taxon>
        <taxon>Exobasidiomycetes</taxon>
        <taxon>Tilletiales</taxon>
        <taxon>Tilletiaceae</taxon>
        <taxon>Tilletia</taxon>
    </lineage>
</organism>
<comment type="caution">
    <text evidence="3">The sequence shown here is derived from an EMBL/GenBank/DDBJ whole genome shotgun (WGS) entry which is preliminary data.</text>
</comment>
<feature type="compositionally biased region" description="Polar residues" evidence="1">
    <location>
        <begin position="409"/>
        <end position="424"/>
    </location>
</feature>
<evidence type="ECO:0000313" key="3">
    <source>
        <dbReference type="EMBL" id="KAE8253242.1"/>
    </source>
</evidence>
<feature type="region of interest" description="Disordered" evidence="1">
    <location>
        <begin position="409"/>
        <end position="503"/>
    </location>
</feature>
<protein>
    <submittedName>
        <fullName evidence="3">Uncharacterized protein</fullName>
    </submittedName>
</protein>
<feature type="region of interest" description="Disordered" evidence="1">
    <location>
        <begin position="113"/>
        <end position="160"/>
    </location>
</feature>
<feature type="compositionally biased region" description="Polar residues" evidence="1">
    <location>
        <begin position="234"/>
        <end position="243"/>
    </location>
</feature>
<feature type="region of interest" description="Disordered" evidence="1">
    <location>
        <begin position="230"/>
        <end position="249"/>
    </location>
</feature>
<name>A0A177U6E3_9BASI</name>
<feature type="compositionally biased region" description="Polar residues" evidence="1">
    <location>
        <begin position="671"/>
        <end position="690"/>
    </location>
</feature>
<feature type="compositionally biased region" description="Basic and acidic residues" evidence="1">
    <location>
        <begin position="346"/>
        <end position="357"/>
    </location>
</feature>
<dbReference type="EMBL" id="CAJHJG010005714">
    <property type="protein sequence ID" value="CAD6952056.1"/>
    <property type="molecule type" value="Genomic_DNA"/>
</dbReference>
<evidence type="ECO:0000313" key="2">
    <source>
        <dbReference type="EMBL" id="CAD6952056.1"/>
    </source>
</evidence>
<reference evidence="3" key="2">
    <citation type="journal article" date="2019" name="IMA Fungus">
        <title>Genome sequencing and comparison of five Tilletia species to identify candidate genes for the detection of regulated species infecting wheat.</title>
        <authorList>
            <person name="Nguyen H.D.T."/>
            <person name="Sultana T."/>
            <person name="Kesanakurti P."/>
            <person name="Hambleton S."/>
        </authorList>
    </citation>
    <scope>NUCLEOTIDE SEQUENCE</scope>
    <source>
        <strain evidence="3">DAOMC 238032</strain>
    </source>
</reference>
<feature type="region of interest" description="Disordered" evidence="1">
    <location>
        <begin position="671"/>
        <end position="790"/>
    </location>
</feature>
<dbReference type="Proteomes" id="UP000077671">
    <property type="component" value="Unassembled WGS sequence"/>
</dbReference>
<evidence type="ECO:0000313" key="4">
    <source>
        <dbReference type="Proteomes" id="UP000077671"/>
    </source>
</evidence>
<feature type="compositionally biased region" description="Polar residues" evidence="1">
    <location>
        <begin position="567"/>
        <end position="595"/>
    </location>
</feature>
<feature type="compositionally biased region" description="Polar residues" evidence="1">
    <location>
        <begin position="710"/>
        <end position="720"/>
    </location>
</feature>
<reference evidence="3" key="1">
    <citation type="submission" date="2016-04" db="EMBL/GenBank/DDBJ databases">
        <authorList>
            <person name="Nguyen H.D."/>
            <person name="Kesanakurti P."/>
            <person name="Cullis J."/>
            <person name="Levesque C.A."/>
            <person name="Hambleton S."/>
        </authorList>
    </citation>
    <scope>NUCLEOTIDE SEQUENCE</scope>
    <source>
        <strain evidence="3">DAOMC 238032</strain>
    </source>
</reference>
<dbReference type="AlphaFoldDB" id="A0A177U6E3"/>
<feature type="region of interest" description="Disordered" evidence="1">
    <location>
        <begin position="302"/>
        <end position="373"/>
    </location>
</feature>
<feature type="region of interest" description="Disordered" evidence="1">
    <location>
        <begin position="822"/>
        <end position="847"/>
    </location>
</feature>
<accession>A0A177U6E3</accession>
<sequence>MPQYFTPIDPASSGAPSSSNPQRDITGSEEPTCAGAPATVLALIDSIGVALDAVRGAEISLKHASQVLHAARSAWASSQPASGRNSALSLDADSCGLQNSNTTRSTDVFTLLPPSSQSDGTFQQDHQTAESSMTTQPELPVSSAGSFCTSHSEPEGSLFDSSTLAKIDSRMPLPPPRPGQAHEVLEFAPQSSPSYSHAEEFECMRSASYASGVSSVWKAVFEEGEGSLPFGGAPSTSAHSSNTKPDHNTKYQQLDLTEPKWNLETAAHHAVPRSEESPTGIIQRFYSPRLVDARDSLIKVPSQESLGSPVMTADSTPKGRPNFLPRQSAPDVRSDTKNHLPTNEMPEPHRHNQERPDPQSSAAKGRWFPKTNSKDCLHSRLTESPAPLVHIPPAQGDHDSAKLRKGITNEAQQPFNDPSTTTPQHEAGLEHRTNATNPSGTSQAASTARTPHPWSLHASSTVSIKHPVRKQSQSSSPARRDSPDTPSTSHTQPSEPAKTPFQVRMNDYRQSTFFGPQAELSMGPATAAGELRPIDMCSPTLPLNDLLPPKNGEEIQKGRSAKVGAPSRSSSYRSKWAARQSSGHQSLTRASSLQQPRGDIFGYNQEQEQEGGLASDVLQLFMNGSVATNSVASESVGSRRRNDGKSSDSGDSDDSICDEIFSTLHRSVLASTKGSSVPTRANSIQQQQCRTPPGGSLRKLSLVPDGHLQRSGSMNSTLPSTPYRALRPDYSISVNSPSGSSGGGTPRGMEKKGGDGPKTVGLAVDTSPHDTSFGVSLGGSPLPRWEDRSEVNDWIRRKTKERGITPGSADFDSVHTSIHTWRSAAASSSPAPPGGGRWNDAPTTGRK</sequence>
<dbReference type="Proteomes" id="UP000836402">
    <property type="component" value="Unassembled WGS sequence"/>
</dbReference>
<reference evidence="2" key="3">
    <citation type="submission" date="2020-10" db="EMBL/GenBank/DDBJ databases">
        <authorList>
            <person name="Sedaghatjoo S."/>
        </authorList>
    </citation>
    <scope>NUCLEOTIDE SEQUENCE</scope>
    <source>
        <strain evidence="2">AZH3</strain>
    </source>
</reference>
<feature type="region of interest" description="Disordered" evidence="1">
    <location>
        <begin position="543"/>
        <end position="596"/>
    </location>
</feature>